<dbReference type="InterPro" id="IPR015943">
    <property type="entry name" value="WD40/YVTN_repeat-like_dom_sf"/>
</dbReference>
<dbReference type="Pfam" id="PF04158">
    <property type="entry name" value="Sof1"/>
    <property type="match status" value="1"/>
</dbReference>
<dbReference type="CDD" id="cd00200">
    <property type="entry name" value="WD40"/>
    <property type="match status" value="1"/>
</dbReference>
<dbReference type="EMBL" id="HE575322">
    <property type="protein sequence ID" value="CCC93063.1"/>
    <property type="molecule type" value="Genomic_DNA"/>
</dbReference>
<evidence type="ECO:0000256" key="7">
    <source>
        <dbReference type="ARBA" id="ARBA00023242"/>
    </source>
</evidence>
<accession>G0UUJ9</accession>
<dbReference type="PROSITE" id="PS50294">
    <property type="entry name" value="WD_REPEATS_REGION"/>
    <property type="match status" value="3"/>
</dbReference>
<organism evidence="12">
    <name type="scientific">Trypanosoma congolense (strain IL3000)</name>
    <dbReference type="NCBI Taxonomy" id="1068625"/>
    <lineage>
        <taxon>Eukaryota</taxon>
        <taxon>Discoba</taxon>
        <taxon>Euglenozoa</taxon>
        <taxon>Kinetoplastea</taxon>
        <taxon>Metakinetoplastina</taxon>
        <taxon>Trypanosomatida</taxon>
        <taxon>Trypanosomatidae</taxon>
        <taxon>Trypanosoma</taxon>
        <taxon>Nannomonas</taxon>
    </lineage>
</organism>
<keyword evidence="5" id="KW-0677">Repeat</keyword>
<sequence length="463" mass="53241">MTKIVVIIFSFFFTFKIKKMVKINMISRSDLLWTKDRSGEVPKVNRNYDTKYNPMAKQVEFTRAIRAAKLDRMFAKPFFGALGGHRDTIQSIDVDYTSLSTVVSGSIDGGMIVWDVYTKRPKFIVDAHRHSIDGLSVSPDGVACFSASRDKVVKMWDLDFTSGDYRAEPLTEYLGEFPFSSIDHHRQKPQFATSSDVVSIWDINRTQPIQRFSWGDDTVSSCRFNKVEPNLVACCMSDRGVFIYDTRTQAAHSKIIMEMCCTSLAWNPMDPNAFVTGSDDRNCYLFDMRVPGRPKNVFQGHVGGVTSVDFCPTGKKFAAGSLDFTIRIWDIHQTAKSNSIEMFHTKRMAKVFSLKWSPDSSFLYSGSEDAILRIWKADASKPIRPLRGPERNTFNYMRSLKDKYSEFVEVKRIVKQRNTPKAIRSIQRRSQKAERRELLKELARRRSDDIKPLAKRKVYQYLK</sequence>
<feature type="domain" description="Sof1-like protein" evidence="11">
    <location>
        <begin position="377"/>
        <end position="448"/>
    </location>
</feature>
<dbReference type="PANTHER" id="PTHR22851">
    <property type="entry name" value="U3 SMALL NUCLEOLAR RNA U3 SNORNA ASSOCIATED PROTEIN"/>
    <property type="match status" value="1"/>
</dbReference>
<dbReference type="InterPro" id="IPR051733">
    <property type="entry name" value="WD_repeat_DCAF13/WDSOF1"/>
</dbReference>
<keyword evidence="6" id="KW-0689">Ribosomal protein</keyword>
<evidence type="ECO:0000256" key="8">
    <source>
        <dbReference type="ARBA" id="ARBA00023274"/>
    </source>
</evidence>
<evidence type="ECO:0000256" key="9">
    <source>
        <dbReference type="ARBA" id="ARBA00032239"/>
    </source>
</evidence>
<dbReference type="PANTHER" id="PTHR22851:SF0">
    <property type="entry name" value="DDB1- AND CUL4-ASSOCIATED FACTOR 13"/>
    <property type="match status" value="1"/>
</dbReference>
<evidence type="ECO:0000256" key="4">
    <source>
        <dbReference type="ARBA" id="ARBA00022574"/>
    </source>
</evidence>
<evidence type="ECO:0000256" key="5">
    <source>
        <dbReference type="ARBA" id="ARBA00022737"/>
    </source>
</evidence>
<dbReference type="UniPathway" id="UPA00143"/>
<dbReference type="PRINTS" id="PR00320">
    <property type="entry name" value="GPROTEINBRPT"/>
</dbReference>
<keyword evidence="4 10" id="KW-0853">WD repeat</keyword>
<dbReference type="AlphaFoldDB" id="G0UUJ9"/>
<proteinExistence type="inferred from homology"/>
<evidence type="ECO:0000259" key="11">
    <source>
        <dbReference type="Pfam" id="PF04158"/>
    </source>
</evidence>
<dbReference type="PROSITE" id="PS50082">
    <property type="entry name" value="WD_REPEATS_2"/>
    <property type="match status" value="4"/>
</dbReference>
<keyword evidence="8" id="KW-0687">Ribonucleoprotein</keyword>
<feature type="repeat" description="WD" evidence="10">
    <location>
        <begin position="344"/>
        <end position="385"/>
    </location>
</feature>
<feature type="repeat" description="WD" evidence="10">
    <location>
        <begin position="82"/>
        <end position="116"/>
    </location>
</feature>
<dbReference type="InterPro" id="IPR020472">
    <property type="entry name" value="WD40_PAC1"/>
</dbReference>
<evidence type="ECO:0000256" key="6">
    <source>
        <dbReference type="ARBA" id="ARBA00022980"/>
    </source>
</evidence>
<dbReference type="InterPro" id="IPR019775">
    <property type="entry name" value="WD40_repeat_CS"/>
</dbReference>
<evidence type="ECO:0000256" key="10">
    <source>
        <dbReference type="PROSITE-ProRule" id="PRU00221"/>
    </source>
</evidence>
<dbReference type="InterPro" id="IPR036322">
    <property type="entry name" value="WD40_repeat_dom_sf"/>
</dbReference>
<dbReference type="GO" id="GO:0016567">
    <property type="term" value="P:protein ubiquitination"/>
    <property type="evidence" value="ECO:0007669"/>
    <property type="project" value="UniProtKB-UniPathway"/>
</dbReference>
<dbReference type="InterPro" id="IPR007287">
    <property type="entry name" value="Sof1"/>
</dbReference>
<evidence type="ECO:0000256" key="1">
    <source>
        <dbReference type="ARBA" id="ARBA00004604"/>
    </source>
</evidence>
<evidence type="ECO:0000313" key="12">
    <source>
        <dbReference type="EMBL" id="CCC93063.1"/>
    </source>
</evidence>
<feature type="repeat" description="WD" evidence="10">
    <location>
        <begin position="298"/>
        <end position="339"/>
    </location>
</feature>
<dbReference type="SMART" id="SM00320">
    <property type="entry name" value="WD40"/>
    <property type="match status" value="7"/>
</dbReference>
<dbReference type="Gene3D" id="2.130.10.10">
    <property type="entry name" value="YVTN repeat-like/Quinoprotein amine dehydrogenase"/>
    <property type="match status" value="2"/>
</dbReference>
<protein>
    <recommendedName>
        <fullName evidence="3">DDB1- and CUL4-associated factor 13</fullName>
    </recommendedName>
    <alternativeName>
        <fullName evidence="9">WD repeat and SOF domain-containing protein 1</fullName>
    </alternativeName>
</protein>
<dbReference type="Pfam" id="PF00400">
    <property type="entry name" value="WD40"/>
    <property type="match status" value="4"/>
</dbReference>
<comment type="subcellular location">
    <subcellularLocation>
        <location evidence="1">Nucleus</location>
        <location evidence="1">Nucleolus</location>
    </subcellularLocation>
</comment>
<reference evidence="12" key="1">
    <citation type="journal article" date="2012" name="Proc. Natl. Acad. Sci. U.S.A.">
        <title>Antigenic diversity is generated by distinct evolutionary mechanisms in African trypanosome species.</title>
        <authorList>
            <person name="Jackson A.P."/>
            <person name="Berry A."/>
            <person name="Aslett M."/>
            <person name="Allison H.C."/>
            <person name="Burton P."/>
            <person name="Vavrova-Anderson J."/>
            <person name="Brown R."/>
            <person name="Browne H."/>
            <person name="Corton N."/>
            <person name="Hauser H."/>
            <person name="Gamble J."/>
            <person name="Gilderthorp R."/>
            <person name="Marcello L."/>
            <person name="McQuillan J."/>
            <person name="Otto T.D."/>
            <person name="Quail M.A."/>
            <person name="Sanders M.J."/>
            <person name="van Tonder A."/>
            <person name="Ginger M.L."/>
            <person name="Field M.C."/>
            <person name="Barry J.D."/>
            <person name="Hertz-Fowler C."/>
            <person name="Berriman M."/>
        </authorList>
    </citation>
    <scope>NUCLEOTIDE SEQUENCE</scope>
    <source>
        <strain evidence="12">IL3000</strain>
    </source>
</reference>
<comment type="similarity">
    <text evidence="2">Belongs to the WD repeat DCAF13/WDSOF1 family.</text>
</comment>
<evidence type="ECO:0000256" key="3">
    <source>
        <dbReference type="ARBA" id="ARBA00021762"/>
    </source>
</evidence>
<dbReference type="SUPFAM" id="SSF50978">
    <property type="entry name" value="WD40 repeat-like"/>
    <property type="match status" value="1"/>
</dbReference>
<dbReference type="GO" id="GO:0005840">
    <property type="term" value="C:ribosome"/>
    <property type="evidence" value="ECO:0007669"/>
    <property type="project" value="UniProtKB-KW"/>
</dbReference>
<feature type="repeat" description="WD" evidence="10">
    <location>
        <begin position="125"/>
        <end position="159"/>
    </location>
</feature>
<evidence type="ECO:0000256" key="2">
    <source>
        <dbReference type="ARBA" id="ARBA00005649"/>
    </source>
</evidence>
<gene>
    <name evidence="12" type="ORF">TCIL3000_9_4630</name>
</gene>
<dbReference type="PROSITE" id="PS00678">
    <property type="entry name" value="WD_REPEATS_1"/>
    <property type="match status" value="2"/>
</dbReference>
<dbReference type="VEuPathDB" id="TriTrypDB:TcIL3000_9_4630"/>
<keyword evidence="7" id="KW-0539">Nucleus</keyword>
<name>G0UUJ9_TRYCI</name>
<dbReference type="GO" id="GO:0032040">
    <property type="term" value="C:small-subunit processome"/>
    <property type="evidence" value="ECO:0007669"/>
    <property type="project" value="TreeGrafter"/>
</dbReference>
<dbReference type="GO" id="GO:0000462">
    <property type="term" value="P:maturation of SSU-rRNA from tricistronic rRNA transcript (SSU-rRNA, 5.8S rRNA, LSU-rRNA)"/>
    <property type="evidence" value="ECO:0007669"/>
    <property type="project" value="TreeGrafter"/>
</dbReference>
<dbReference type="InterPro" id="IPR001680">
    <property type="entry name" value="WD40_rpt"/>
</dbReference>